<evidence type="ECO:0000256" key="1">
    <source>
        <dbReference type="SAM" id="MobiDB-lite"/>
    </source>
</evidence>
<gene>
    <name evidence="4" type="ORF">A4R35_20835</name>
</gene>
<dbReference type="EMBL" id="MCIF01000002">
    <property type="protein sequence ID" value="RAQ97998.1"/>
    <property type="molecule type" value="Genomic_DNA"/>
</dbReference>
<dbReference type="PANTHER" id="PTHR42852">
    <property type="entry name" value="THIOL:DISULFIDE INTERCHANGE PROTEIN DSBE"/>
    <property type="match status" value="1"/>
</dbReference>
<name>A0A328VJC0_9CHLR</name>
<dbReference type="Pfam" id="PF00578">
    <property type="entry name" value="AhpC-TSA"/>
    <property type="match status" value="1"/>
</dbReference>
<dbReference type="InterPro" id="IPR013766">
    <property type="entry name" value="Thioredoxin_domain"/>
</dbReference>
<evidence type="ECO:0000313" key="4">
    <source>
        <dbReference type="EMBL" id="RAQ97998.1"/>
    </source>
</evidence>
<reference evidence="4 5" key="1">
    <citation type="submission" date="2016-08" db="EMBL/GenBank/DDBJ databases">
        <title>Analysis of Carbohydrate Active Enzymes in Thermogemmatispora T81 Reveals Carbohydrate Degradation Ability.</title>
        <authorList>
            <person name="Tomazini A."/>
            <person name="Lal S."/>
            <person name="Stott M."/>
            <person name="Henrissat B."/>
            <person name="Polikarpov I."/>
            <person name="Sparling R."/>
            <person name="Levin D.B."/>
        </authorList>
    </citation>
    <scope>NUCLEOTIDE SEQUENCE [LARGE SCALE GENOMIC DNA]</scope>
    <source>
        <strain evidence="4 5">T81</strain>
    </source>
</reference>
<dbReference type="Proteomes" id="UP000248706">
    <property type="component" value="Unassembled WGS sequence"/>
</dbReference>
<protein>
    <recommendedName>
        <fullName evidence="3">Thioredoxin domain-containing protein</fullName>
    </recommendedName>
</protein>
<comment type="caution">
    <text evidence="4">The sequence shown here is derived from an EMBL/GenBank/DDBJ whole genome shotgun (WGS) entry which is preliminary data.</text>
</comment>
<keyword evidence="2" id="KW-0472">Membrane</keyword>
<dbReference type="PROSITE" id="PS51352">
    <property type="entry name" value="THIOREDOXIN_2"/>
    <property type="match status" value="1"/>
</dbReference>
<dbReference type="InterPro" id="IPR050553">
    <property type="entry name" value="Thioredoxin_ResA/DsbE_sf"/>
</dbReference>
<keyword evidence="2" id="KW-1133">Transmembrane helix</keyword>
<dbReference type="GO" id="GO:0016491">
    <property type="term" value="F:oxidoreductase activity"/>
    <property type="evidence" value="ECO:0007669"/>
    <property type="project" value="InterPro"/>
</dbReference>
<organism evidence="4 5">
    <name type="scientific">Thermogemmatispora tikiterensis</name>
    <dbReference type="NCBI Taxonomy" id="1825093"/>
    <lineage>
        <taxon>Bacteria</taxon>
        <taxon>Bacillati</taxon>
        <taxon>Chloroflexota</taxon>
        <taxon>Ktedonobacteria</taxon>
        <taxon>Thermogemmatisporales</taxon>
        <taxon>Thermogemmatisporaceae</taxon>
        <taxon>Thermogemmatispora</taxon>
    </lineage>
</organism>
<dbReference type="InterPro" id="IPR000866">
    <property type="entry name" value="AhpC/TSA"/>
</dbReference>
<feature type="transmembrane region" description="Helical" evidence="2">
    <location>
        <begin position="68"/>
        <end position="90"/>
    </location>
</feature>
<dbReference type="Gene3D" id="3.40.30.10">
    <property type="entry name" value="Glutaredoxin"/>
    <property type="match status" value="1"/>
</dbReference>
<proteinExistence type="predicted"/>
<dbReference type="SUPFAM" id="SSF52833">
    <property type="entry name" value="Thioredoxin-like"/>
    <property type="match status" value="1"/>
</dbReference>
<dbReference type="OrthoDB" id="25753at2"/>
<dbReference type="GO" id="GO:0016209">
    <property type="term" value="F:antioxidant activity"/>
    <property type="evidence" value="ECO:0007669"/>
    <property type="project" value="InterPro"/>
</dbReference>
<dbReference type="CDD" id="cd02966">
    <property type="entry name" value="TlpA_like_family"/>
    <property type="match status" value="1"/>
</dbReference>
<feature type="domain" description="Thioredoxin" evidence="3">
    <location>
        <begin position="101"/>
        <end position="243"/>
    </location>
</feature>
<dbReference type="PANTHER" id="PTHR42852:SF13">
    <property type="entry name" value="PROTEIN DIPZ"/>
    <property type="match status" value="1"/>
</dbReference>
<dbReference type="AlphaFoldDB" id="A0A328VJC0"/>
<keyword evidence="2" id="KW-0812">Transmembrane</keyword>
<feature type="region of interest" description="Disordered" evidence="1">
    <location>
        <begin position="1"/>
        <end position="28"/>
    </location>
</feature>
<evidence type="ECO:0000313" key="5">
    <source>
        <dbReference type="Proteomes" id="UP000248706"/>
    </source>
</evidence>
<sequence>MGEIEEADPPARSAFHPLTSKGMAQKRGVLSKEQTERQLVREQRREFEAELAAHYERQVGRPRDRRRLIFMGVLILVVLLAGGYIVLTLLPAPAQTPTPGIAVGQPAPDFTLPVYGGSGGPTVSLKALRGHPVVINFWSESCDPCRREVPLLQRTYEQYGAHGAFVLLGINQADPKEDIASFGRAFKVTYPLLFDAGGNVNAAYHITAIPTTYFIDRQGIVRAVAITELTEQSLRQGLADIGVQLP</sequence>
<accession>A0A328VJC0</accession>
<evidence type="ECO:0000259" key="3">
    <source>
        <dbReference type="PROSITE" id="PS51352"/>
    </source>
</evidence>
<keyword evidence="5" id="KW-1185">Reference proteome</keyword>
<dbReference type="InterPro" id="IPR036249">
    <property type="entry name" value="Thioredoxin-like_sf"/>
</dbReference>
<evidence type="ECO:0000256" key="2">
    <source>
        <dbReference type="SAM" id="Phobius"/>
    </source>
</evidence>